<evidence type="ECO:0008006" key="3">
    <source>
        <dbReference type="Google" id="ProtNLM"/>
    </source>
</evidence>
<accession>A0A1G4W5I3</accession>
<dbReference type="AlphaFoldDB" id="A0A1G4W5I3"/>
<dbReference type="EMBL" id="FMUB01000004">
    <property type="protein sequence ID" value="SCX17108.1"/>
    <property type="molecule type" value="Genomic_DNA"/>
</dbReference>
<proteinExistence type="predicted"/>
<name>A0A1G4W5I3_9MYCO</name>
<dbReference type="PROSITE" id="PS51257">
    <property type="entry name" value="PROKAR_LIPOPROTEIN"/>
    <property type="match status" value="1"/>
</dbReference>
<reference evidence="2" key="1">
    <citation type="submission" date="2016-10" db="EMBL/GenBank/DDBJ databases">
        <authorList>
            <person name="Varghese N."/>
            <person name="Submissions S."/>
        </authorList>
    </citation>
    <scope>NUCLEOTIDE SEQUENCE [LARGE SCALE GENOMIC DNA]</scope>
    <source>
        <strain evidence="2">UNC267MFSha1.1M11</strain>
    </source>
</reference>
<organism evidence="1 2">
    <name type="scientific">Mycolicibacterium fluoranthenivorans</name>
    <dbReference type="NCBI Taxonomy" id="258505"/>
    <lineage>
        <taxon>Bacteria</taxon>
        <taxon>Bacillati</taxon>
        <taxon>Actinomycetota</taxon>
        <taxon>Actinomycetes</taxon>
        <taxon>Mycobacteriales</taxon>
        <taxon>Mycobacteriaceae</taxon>
        <taxon>Mycolicibacterium</taxon>
    </lineage>
</organism>
<protein>
    <recommendedName>
        <fullName evidence="3">Lipoprotein LpqN</fullName>
    </recommendedName>
</protein>
<gene>
    <name evidence="1" type="ORF">SAMN02799620_02420</name>
</gene>
<evidence type="ECO:0000313" key="1">
    <source>
        <dbReference type="EMBL" id="SCX17108.1"/>
    </source>
</evidence>
<sequence>MDGSTLRNRGMVPRSVVAAIAVAGALTGCGSSSEPASESAPGCLSVTGSQWASAPDTAGHPVYVELPQPPGWSASPELAGQLVAALTEAGGAPAPVSVLALVGPEIGESAPTPTVVASVFDITATRGAAAPQDYLATEIKDYADAVAAGGGSHLDTQSATTLCGYPARSYVTNRPPGPQRPRPGVTFDIRAVVPAAGRSYEVQVSAAPHDTTAAVLRTDFATILAGMRVITRGAD</sequence>
<dbReference type="RefSeq" id="WP_139169933.1">
    <property type="nucleotide sequence ID" value="NZ_FMUB01000004.1"/>
</dbReference>
<dbReference type="Proteomes" id="UP000199707">
    <property type="component" value="Unassembled WGS sequence"/>
</dbReference>
<evidence type="ECO:0000313" key="2">
    <source>
        <dbReference type="Proteomes" id="UP000199707"/>
    </source>
</evidence>